<organism evidence="5 6">
    <name type="scientific">Helicobacter saguini</name>
    <dbReference type="NCBI Taxonomy" id="1548018"/>
    <lineage>
        <taxon>Bacteria</taxon>
        <taxon>Pseudomonadati</taxon>
        <taxon>Campylobacterota</taxon>
        <taxon>Epsilonproteobacteria</taxon>
        <taxon>Campylobacterales</taxon>
        <taxon>Helicobacteraceae</taxon>
        <taxon>Helicobacter</taxon>
    </lineage>
</organism>
<dbReference type="Proteomes" id="UP000029714">
    <property type="component" value="Unassembled WGS sequence"/>
</dbReference>
<comment type="caution">
    <text evidence="5">The sequence shown here is derived from an EMBL/GenBank/DDBJ whole genome shotgun (WGS) entry which is preliminary data.</text>
</comment>
<dbReference type="AlphaFoldDB" id="A0A347VQ90"/>
<dbReference type="InterPro" id="IPR011344">
    <property type="entry name" value="ssDNA-bd"/>
</dbReference>
<dbReference type="GO" id="GO:0006260">
    <property type="term" value="P:DNA replication"/>
    <property type="evidence" value="ECO:0007669"/>
    <property type="project" value="InterPro"/>
</dbReference>
<proteinExistence type="predicted"/>
<sequence length="106" mass="12190">MDLSVFGRAAQIMSERGLKGSRILIEGRLLFSQWIDKVSGMTRSKHSVIVESLQLLDFNKANVREQNIEQPPSNTQNMTMQQLQAQMQQLNQAMQQMQQNQEPIPF</sequence>
<evidence type="ECO:0000256" key="3">
    <source>
        <dbReference type="RuleBase" id="RU000524"/>
    </source>
</evidence>
<dbReference type="InterPro" id="IPR000424">
    <property type="entry name" value="Primosome_PriB/ssb"/>
</dbReference>
<evidence type="ECO:0000256" key="1">
    <source>
        <dbReference type="ARBA" id="ARBA00023125"/>
    </source>
</evidence>
<evidence type="ECO:0000256" key="4">
    <source>
        <dbReference type="SAM" id="Coils"/>
    </source>
</evidence>
<evidence type="ECO:0000256" key="2">
    <source>
        <dbReference type="PROSITE-ProRule" id="PRU00252"/>
    </source>
</evidence>
<dbReference type="InterPro" id="IPR012340">
    <property type="entry name" value="NA-bd_OB-fold"/>
</dbReference>
<keyword evidence="4" id="KW-0175">Coiled coil</keyword>
<evidence type="ECO:0000313" key="6">
    <source>
        <dbReference type="Proteomes" id="UP000029714"/>
    </source>
</evidence>
<reference evidence="5 6" key="2">
    <citation type="journal article" date="2016" name="Infect. Immun.">
        <title>Helicobacter saguini, a Novel Helicobacter Isolated from Cotton-Top Tamarins with Ulcerative Colitis, Has Proinflammatory Properties and Induces Typhlocolitis and Dysplasia in Gnotobiotic IL-10-/- Mice.</title>
        <authorList>
            <person name="Shen Z."/>
            <person name="Mannion A."/>
            <person name="Whary M.T."/>
            <person name="Muthupalani S."/>
            <person name="Sheh A."/>
            <person name="Feng Y."/>
            <person name="Gong G."/>
            <person name="Vandamme P."/>
            <person name="Holcombe H.R."/>
            <person name="Paster B.J."/>
            <person name="Fox J.G."/>
        </authorList>
    </citation>
    <scope>NUCLEOTIDE SEQUENCE [LARGE SCALE GENOMIC DNA]</scope>
    <source>
        <strain evidence="5 6">MIT 97-6194</strain>
    </source>
</reference>
<gene>
    <name evidence="5" type="primary">ssb</name>
    <name evidence="5" type="ORF">LS64_011665</name>
</gene>
<dbReference type="OrthoDB" id="9809878at2"/>
<name>A0A347VQ90_9HELI</name>
<dbReference type="Gene3D" id="2.40.50.140">
    <property type="entry name" value="Nucleic acid-binding proteins"/>
    <property type="match status" value="1"/>
</dbReference>
<dbReference type="NCBIfam" id="TIGR00621">
    <property type="entry name" value="ssb"/>
    <property type="match status" value="1"/>
</dbReference>
<evidence type="ECO:0000313" key="5">
    <source>
        <dbReference type="EMBL" id="TLD91641.1"/>
    </source>
</evidence>
<dbReference type="Pfam" id="PF00436">
    <property type="entry name" value="SSB"/>
    <property type="match status" value="1"/>
</dbReference>
<dbReference type="SUPFAM" id="SSF50249">
    <property type="entry name" value="Nucleic acid-binding proteins"/>
    <property type="match status" value="1"/>
</dbReference>
<dbReference type="EMBL" id="JRMP02000031">
    <property type="protein sequence ID" value="TLD91641.1"/>
    <property type="molecule type" value="Genomic_DNA"/>
</dbReference>
<keyword evidence="6" id="KW-1185">Reference proteome</keyword>
<protein>
    <recommendedName>
        <fullName evidence="3">Single-stranded DNA-binding protein</fullName>
    </recommendedName>
</protein>
<dbReference type="PROSITE" id="PS50935">
    <property type="entry name" value="SSB"/>
    <property type="match status" value="1"/>
</dbReference>
<dbReference type="GO" id="GO:0003697">
    <property type="term" value="F:single-stranded DNA binding"/>
    <property type="evidence" value="ECO:0007669"/>
    <property type="project" value="InterPro"/>
</dbReference>
<keyword evidence="1 2" id="KW-0238">DNA-binding</keyword>
<reference evidence="5 6" key="1">
    <citation type="journal article" date="2014" name="Genome Announc.">
        <title>Draft genome sequences of eight enterohepatic helicobacter species isolated from both laboratory and wild rodents.</title>
        <authorList>
            <person name="Sheh A."/>
            <person name="Shen Z."/>
            <person name="Fox J.G."/>
        </authorList>
    </citation>
    <scope>NUCLEOTIDE SEQUENCE [LARGE SCALE GENOMIC DNA]</scope>
    <source>
        <strain evidence="5 6">MIT 97-6194</strain>
    </source>
</reference>
<accession>A0A347VQ90</accession>
<feature type="coiled-coil region" evidence="4">
    <location>
        <begin position="73"/>
        <end position="100"/>
    </location>
</feature>